<evidence type="ECO:0000256" key="1">
    <source>
        <dbReference type="SAM" id="Phobius"/>
    </source>
</evidence>
<dbReference type="EMBL" id="UINC01079861">
    <property type="protein sequence ID" value="SVC22279.1"/>
    <property type="molecule type" value="Genomic_DNA"/>
</dbReference>
<dbReference type="PROSITE" id="PS51257">
    <property type="entry name" value="PROKAR_LIPOPROTEIN"/>
    <property type="match status" value="1"/>
</dbReference>
<dbReference type="InterPro" id="IPR011990">
    <property type="entry name" value="TPR-like_helical_dom_sf"/>
</dbReference>
<gene>
    <name evidence="2" type="ORF">METZ01_LOCUS275133</name>
</gene>
<dbReference type="Gene3D" id="1.25.40.10">
    <property type="entry name" value="Tetratricopeptide repeat domain"/>
    <property type="match status" value="1"/>
</dbReference>
<dbReference type="Pfam" id="PF13174">
    <property type="entry name" value="TPR_6"/>
    <property type="match status" value="2"/>
</dbReference>
<feature type="non-terminal residue" evidence="2">
    <location>
        <position position="1"/>
    </location>
</feature>
<keyword evidence="1" id="KW-0812">Transmembrane</keyword>
<accession>A0A382KDM2</accession>
<organism evidence="2">
    <name type="scientific">marine metagenome</name>
    <dbReference type="NCBI Taxonomy" id="408172"/>
    <lineage>
        <taxon>unclassified sequences</taxon>
        <taxon>metagenomes</taxon>
        <taxon>ecological metagenomes</taxon>
    </lineage>
</organism>
<feature type="transmembrane region" description="Helical" evidence="1">
    <location>
        <begin position="20"/>
        <end position="39"/>
    </location>
</feature>
<evidence type="ECO:0000313" key="2">
    <source>
        <dbReference type="EMBL" id="SVC22279.1"/>
    </source>
</evidence>
<keyword evidence="1" id="KW-1133">Transmembrane helix</keyword>
<keyword evidence="1" id="KW-0472">Membrane</keyword>
<proteinExistence type="predicted"/>
<dbReference type="InterPro" id="IPR019734">
    <property type="entry name" value="TPR_rpt"/>
</dbReference>
<dbReference type="SUPFAM" id="SSF48452">
    <property type="entry name" value="TPR-like"/>
    <property type="match status" value="1"/>
</dbReference>
<sequence length="317" mass="35847">MNEINKKSKFVPFYQMLRIFLALIISGSVVMGGCSYIPWMGNDDDDLAFEEDFPFEDGEETSMGSDDDFFKEDAGKTDKDFALGEGLDEIDDDFASIDQRSDKNELKSDVGTLQTQQEALISKVRELEEILSSLGPKINATQEQLEGSLSAVSGKSEYLEPEVEEIKLQVTRLNDEISRLKTIKASNSRARAISRRRSVTPPQYNHALASYRAGNYDESILQFQSFALSNPPESLKDNVVYWLGSNYVKLEMYEDAVTQFETVINSYPRGNKVHDSRFMLGRVYSLKGETSRAVEILQSALRNNPSAEVRRKILRQL</sequence>
<protein>
    <submittedName>
        <fullName evidence="2">Uncharacterized protein</fullName>
    </submittedName>
</protein>
<dbReference type="PROSITE" id="PS50005">
    <property type="entry name" value="TPR"/>
    <property type="match status" value="2"/>
</dbReference>
<name>A0A382KDM2_9ZZZZ</name>
<feature type="non-terminal residue" evidence="2">
    <location>
        <position position="317"/>
    </location>
</feature>
<dbReference type="AlphaFoldDB" id="A0A382KDM2"/>
<reference evidence="2" key="1">
    <citation type="submission" date="2018-05" db="EMBL/GenBank/DDBJ databases">
        <authorList>
            <person name="Lanie J.A."/>
            <person name="Ng W.-L."/>
            <person name="Kazmierczak K.M."/>
            <person name="Andrzejewski T.M."/>
            <person name="Davidsen T.M."/>
            <person name="Wayne K.J."/>
            <person name="Tettelin H."/>
            <person name="Glass J.I."/>
            <person name="Rusch D."/>
            <person name="Podicherti R."/>
            <person name="Tsui H.-C.T."/>
            <person name="Winkler M.E."/>
        </authorList>
    </citation>
    <scope>NUCLEOTIDE SEQUENCE</scope>
</reference>